<dbReference type="PANTHER" id="PTHR10127">
    <property type="entry name" value="DISCOIDIN, CUB, EGF, LAMININ , AND ZINC METALLOPROTEASE DOMAIN CONTAINING"/>
    <property type="match status" value="1"/>
</dbReference>
<feature type="active site" evidence="6">
    <location>
        <position position="252"/>
    </location>
</feature>
<gene>
    <name evidence="10" type="ORF">MSPICULIGERA_LOCUS15989</name>
</gene>
<feature type="domain" description="Peptidase M12A" evidence="9">
    <location>
        <begin position="235"/>
        <end position="355"/>
    </location>
</feature>
<reference evidence="10" key="1">
    <citation type="submission" date="2023-06" db="EMBL/GenBank/DDBJ databases">
        <authorList>
            <person name="Delattre M."/>
        </authorList>
    </citation>
    <scope>NUCLEOTIDE SEQUENCE</scope>
    <source>
        <strain evidence="10">AF72</strain>
    </source>
</reference>
<keyword evidence="6 7" id="KW-0378">Hydrolase</keyword>
<dbReference type="SUPFAM" id="SSF55486">
    <property type="entry name" value="Metalloproteases ('zincins'), catalytic domain"/>
    <property type="match status" value="1"/>
</dbReference>
<evidence type="ECO:0000256" key="2">
    <source>
        <dbReference type="ARBA" id="ARBA00022723"/>
    </source>
</evidence>
<evidence type="ECO:0000256" key="4">
    <source>
        <dbReference type="ARBA" id="ARBA00023049"/>
    </source>
</evidence>
<evidence type="ECO:0000256" key="6">
    <source>
        <dbReference type="PROSITE-ProRule" id="PRU01211"/>
    </source>
</evidence>
<dbReference type="Gene3D" id="3.40.390.10">
    <property type="entry name" value="Collagenase (Catalytic Domain)"/>
    <property type="match status" value="1"/>
</dbReference>
<dbReference type="PROSITE" id="PS00022">
    <property type="entry name" value="EGF_1"/>
    <property type="match status" value="1"/>
</dbReference>
<keyword evidence="5" id="KW-1015">Disulfide bond</keyword>
<dbReference type="GO" id="GO:0008270">
    <property type="term" value="F:zinc ion binding"/>
    <property type="evidence" value="ECO:0007669"/>
    <property type="project" value="UniProtKB-UniRule"/>
</dbReference>
<dbReference type="PANTHER" id="PTHR10127:SF898">
    <property type="entry name" value="ZINC METALLOPROTEINASE NAS-30"/>
    <property type="match status" value="1"/>
</dbReference>
<comment type="caution">
    <text evidence="6">Lacks conserved residue(s) required for the propagation of feature annotation.</text>
</comment>
<feature type="region of interest" description="Disordered" evidence="8">
    <location>
        <begin position="1"/>
        <end position="30"/>
    </location>
</feature>
<evidence type="ECO:0000256" key="5">
    <source>
        <dbReference type="ARBA" id="ARBA00023157"/>
    </source>
</evidence>
<keyword evidence="2 6" id="KW-0479">Metal-binding</keyword>
<dbReference type="PRINTS" id="PR00480">
    <property type="entry name" value="ASTACIN"/>
</dbReference>
<dbReference type="GO" id="GO:0004222">
    <property type="term" value="F:metalloendopeptidase activity"/>
    <property type="evidence" value="ECO:0007669"/>
    <property type="project" value="UniProtKB-UniRule"/>
</dbReference>
<accession>A0AA36CZA1</accession>
<dbReference type="SMART" id="SM00235">
    <property type="entry name" value="ZnMc"/>
    <property type="match status" value="1"/>
</dbReference>
<organism evidence="10 11">
    <name type="scientific">Mesorhabditis spiculigera</name>
    <dbReference type="NCBI Taxonomy" id="96644"/>
    <lineage>
        <taxon>Eukaryota</taxon>
        <taxon>Metazoa</taxon>
        <taxon>Ecdysozoa</taxon>
        <taxon>Nematoda</taxon>
        <taxon>Chromadorea</taxon>
        <taxon>Rhabditida</taxon>
        <taxon>Rhabditina</taxon>
        <taxon>Rhabditomorpha</taxon>
        <taxon>Rhabditoidea</taxon>
        <taxon>Rhabditidae</taxon>
        <taxon>Mesorhabditinae</taxon>
        <taxon>Mesorhabditis</taxon>
    </lineage>
</organism>
<keyword evidence="11" id="KW-1185">Reference proteome</keyword>
<dbReference type="InterPro" id="IPR006026">
    <property type="entry name" value="Peptidase_Metallo"/>
</dbReference>
<dbReference type="EC" id="3.4.24.-" evidence="7"/>
<proteinExistence type="predicted"/>
<dbReference type="Pfam" id="PF01400">
    <property type="entry name" value="Astacin"/>
    <property type="match status" value="1"/>
</dbReference>
<comment type="caution">
    <text evidence="10">The sequence shown here is derived from an EMBL/GenBank/DDBJ whole genome shotgun (WGS) entry which is preliminary data.</text>
</comment>
<evidence type="ECO:0000313" key="11">
    <source>
        <dbReference type="Proteomes" id="UP001177023"/>
    </source>
</evidence>
<evidence type="ECO:0000313" key="10">
    <source>
        <dbReference type="EMBL" id="CAJ0577721.1"/>
    </source>
</evidence>
<feature type="non-terminal residue" evidence="10">
    <location>
        <position position="1"/>
    </location>
</feature>
<keyword evidence="6 7" id="KW-0645">Protease</keyword>
<dbReference type="EMBL" id="CATQJA010002651">
    <property type="protein sequence ID" value="CAJ0577721.1"/>
    <property type="molecule type" value="Genomic_DNA"/>
</dbReference>
<protein>
    <recommendedName>
        <fullName evidence="7">Metalloendopeptidase</fullName>
        <ecNumber evidence="7">3.4.24.-</ecNumber>
    </recommendedName>
</protein>
<dbReference type="InterPro" id="IPR024079">
    <property type="entry name" value="MetalloPept_cat_dom_sf"/>
</dbReference>
<dbReference type="InterPro" id="IPR035914">
    <property type="entry name" value="Sperma_CUB_dom_sf"/>
</dbReference>
<dbReference type="CDD" id="cd04280">
    <property type="entry name" value="ZnMc_astacin_like"/>
    <property type="match status" value="1"/>
</dbReference>
<keyword evidence="3 6" id="KW-0862">Zinc</keyword>
<keyword evidence="1" id="KW-0245">EGF-like domain</keyword>
<dbReference type="InterPro" id="IPR034035">
    <property type="entry name" value="Astacin-like_dom"/>
</dbReference>
<dbReference type="AlphaFoldDB" id="A0AA36CZA1"/>
<dbReference type="InterPro" id="IPR001506">
    <property type="entry name" value="Peptidase_M12A"/>
</dbReference>
<feature type="binding site" evidence="6">
    <location>
        <position position="255"/>
    </location>
    <ligand>
        <name>Zn(2+)</name>
        <dbReference type="ChEBI" id="CHEBI:29105"/>
        <note>catalytic</note>
    </ligand>
</feature>
<name>A0AA36CZA1_9BILA</name>
<dbReference type="Gene3D" id="2.60.120.290">
    <property type="entry name" value="Spermadhesin, CUB domain"/>
    <property type="match status" value="1"/>
</dbReference>
<evidence type="ECO:0000256" key="7">
    <source>
        <dbReference type="RuleBase" id="RU361183"/>
    </source>
</evidence>
<dbReference type="Proteomes" id="UP001177023">
    <property type="component" value="Unassembled WGS sequence"/>
</dbReference>
<feature type="binding site" evidence="6">
    <location>
        <position position="251"/>
    </location>
    <ligand>
        <name>Zn(2+)</name>
        <dbReference type="ChEBI" id="CHEBI:29105"/>
        <note>catalytic</note>
    </ligand>
</feature>
<evidence type="ECO:0000256" key="1">
    <source>
        <dbReference type="ARBA" id="ARBA00022536"/>
    </source>
</evidence>
<dbReference type="GO" id="GO:0006508">
    <property type="term" value="P:proteolysis"/>
    <property type="evidence" value="ECO:0007669"/>
    <property type="project" value="UniProtKB-KW"/>
</dbReference>
<evidence type="ECO:0000256" key="8">
    <source>
        <dbReference type="SAM" id="MobiDB-lite"/>
    </source>
</evidence>
<dbReference type="SUPFAM" id="SSF49854">
    <property type="entry name" value="Spermadhesin, CUB domain"/>
    <property type="match status" value="1"/>
</dbReference>
<evidence type="ECO:0000256" key="3">
    <source>
        <dbReference type="ARBA" id="ARBA00022833"/>
    </source>
</evidence>
<dbReference type="PROSITE" id="PS51864">
    <property type="entry name" value="ASTACIN"/>
    <property type="match status" value="1"/>
</dbReference>
<evidence type="ECO:0000259" key="9">
    <source>
        <dbReference type="PROSITE" id="PS51864"/>
    </source>
</evidence>
<comment type="cofactor">
    <cofactor evidence="6 7">
        <name>Zn(2+)</name>
        <dbReference type="ChEBI" id="CHEBI:29105"/>
    </cofactor>
    <text evidence="6 7">Binds 1 zinc ion per subunit.</text>
</comment>
<keyword evidence="4 6" id="KW-0482">Metalloprotease</keyword>
<feature type="binding site" evidence="6">
    <location>
        <position position="261"/>
    </location>
    <ligand>
        <name>Zn(2+)</name>
        <dbReference type="ChEBI" id="CHEBI:29105"/>
        <note>catalytic</note>
    </ligand>
</feature>
<dbReference type="InterPro" id="IPR000742">
    <property type="entry name" value="EGF"/>
</dbReference>
<sequence>MREAATRARPLIRQPPRHRQNSPATTTASSAVTLFPPFTLPTFKPLSLPGDFTFAPPVENNNILADRVKAFAEPNRVLKLLKEVSEYSPVQQNEGDGMRRLMHSFFGAMADMSEREAATIHAAPMNDGTEMGVNRPLSNQLFESDMVLTIEQMKGVILASAESNQPGRRRTKRKVITGGVYRWPKGQPIPYRFKGGNDDEKLVCAGAKTHRPAIILFLLEAAGATRRWVEWVAGQAVSIGYGCDDPGIVTHEVGHSLGFWHEQSRPDRDEYIFFDRGVVIHGTEGNFAKRTRDEIEDMGLPYDLGSVMHYGPTAFTTDWDRHTLVTKNKQFQRTIGQRKGPSFIDVKQVNRLYCNDVCSRDIGCEHGGYMDPNNCQRCKCPPGLGGNRCEKVQESSRECGGELLATNAWQELSFRGKGQCYWRIRTPNARIRYIISKVEYRCEEVCKAFIEIKSNSDFQQTGFRKCCEDGQVEMTSEQSEMLLLHDSTILDYETKFSVRYIIDSGAPIPKPPPSVPTWVPGKENRNFRGAASQIGPVEQFILNVIPKVRDANRPMESVASIATDWALRILLGTKR</sequence>